<accession>A0ABX8VF17</accession>
<evidence type="ECO:0000313" key="5">
    <source>
        <dbReference type="Proteomes" id="UP000825381"/>
    </source>
</evidence>
<keyword evidence="2" id="KW-0732">Signal</keyword>
<dbReference type="CDD" id="cd14659">
    <property type="entry name" value="Imelysin-like_IPPA"/>
    <property type="match status" value="1"/>
</dbReference>
<sequence>MMKKFFLVACMAIVITACTESDDTGGGTTSDSFDRGAMLTNLADNIIIPAYQDLDAKLAVLVTAKDNFIAEPNQVNLTALRASWLSAYKTWQHVEMFNIGKAEETVYYFQMNIYPTNVTDVQNNIASGTYDLSTPSNNDAVGFPALDYMLYGVADTDEAIIAMYHTATDAAKYKTYLSDLTEQMKALTSVVLSDWTTSYRATFIAGTANTASSAANKLINDFIFYYEKGLRANKVGIPAGNFSSTPLPEKVEAYYNKQVSKELATEALTAVKNVFEGRAYNGTATGSSFKSYLEFLGKTELSTRITNALTNGMQKLETLDNNFYNQVNTNNAKMTEAYDALQAVVVLFKVDMLQAFNVSVDYVDADGD</sequence>
<dbReference type="EMBL" id="CP080429">
    <property type="protein sequence ID" value="QYJ69206.1"/>
    <property type="molecule type" value="Genomic_DNA"/>
</dbReference>
<evidence type="ECO:0000313" key="4">
    <source>
        <dbReference type="EMBL" id="QYJ69206.1"/>
    </source>
</evidence>
<dbReference type="Proteomes" id="UP000825381">
    <property type="component" value="Chromosome"/>
</dbReference>
<name>A0ABX8VF17_9FLAO</name>
<dbReference type="InterPro" id="IPR018976">
    <property type="entry name" value="Imelysin-like"/>
</dbReference>
<comment type="subcellular location">
    <subcellularLocation>
        <location evidence="1">Cell envelope</location>
    </subcellularLocation>
</comment>
<evidence type="ECO:0000256" key="1">
    <source>
        <dbReference type="ARBA" id="ARBA00004196"/>
    </source>
</evidence>
<dbReference type="InterPro" id="IPR038352">
    <property type="entry name" value="Imelysin_sf"/>
</dbReference>
<keyword evidence="5" id="KW-1185">Reference proteome</keyword>
<dbReference type="InterPro" id="IPR034984">
    <property type="entry name" value="Imelysin-like_IPPA"/>
</dbReference>
<reference evidence="4 5" key="1">
    <citation type="submission" date="2021-07" db="EMBL/GenBank/DDBJ databases">
        <title>Flavobacterium WSW3-B6 sp.nov, isolated from seaweed.</title>
        <authorList>
            <person name="Muhammad N."/>
            <person name="Ho H."/>
            <person name="Lee Y.-J."/>
            <person name="Nguyen T."/>
            <person name="Ho J."/>
            <person name="Kim S.-G."/>
        </authorList>
    </citation>
    <scope>NUCLEOTIDE SEQUENCE [LARGE SCALE GENOMIC DNA]</scope>
    <source>
        <strain evidence="4 5">WSW3-B6</strain>
    </source>
</reference>
<protein>
    <submittedName>
        <fullName evidence="4">Imelysin family protein</fullName>
    </submittedName>
</protein>
<evidence type="ECO:0000259" key="3">
    <source>
        <dbReference type="Pfam" id="PF09375"/>
    </source>
</evidence>
<gene>
    <name evidence="4" type="ORF">K1I41_04760</name>
</gene>
<dbReference type="Gene3D" id="1.20.1420.20">
    <property type="entry name" value="M75 peptidase, HXXE motif"/>
    <property type="match status" value="1"/>
</dbReference>
<evidence type="ECO:0000256" key="2">
    <source>
        <dbReference type="ARBA" id="ARBA00022729"/>
    </source>
</evidence>
<dbReference type="PROSITE" id="PS51257">
    <property type="entry name" value="PROKAR_LIPOPROTEIN"/>
    <property type="match status" value="1"/>
</dbReference>
<feature type="domain" description="Imelysin-like" evidence="3">
    <location>
        <begin position="47"/>
        <end position="342"/>
    </location>
</feature>
<proteinExistence type="predicted"/>
<dbReference type="Pfam" id="PF09375">
    <property type="entry name" value="Peptidase_M75"/>
    <property type="match status" value="1"/>
</dbReference>
<organism evidence="4 5">
    <name type="scientific">Flavobacterium litorale</name>
    <dbReference type="NCBI Taxonomy" id="2856519"/>
    <lineage>
        <taxon>Bacteria</taxon>
        <taxon>Pseudomonadati</taxon>
        <taxon>Bacteroidota</taxon>
        <taxon>Flavobacteriia</taxon>
        <taxon>Flavobacteriales</taxon>
        <taxon>Flavobacteriaceae</taxon>
        <taxon>Flavobacterium</taxon>
    </lineage>
</organism>
<dbReference type="RefSeq" id="WP_220641541.1">
    <property type="nucleotide sequence ID" value="NZ_CP080429.1"/>
</dbReference>